<comment type="caution">
    <text evidence="1">The sequence shown here is derived from an EMBL/GenBank/DDBJ whole genome shotgun (WGS) entry which is preliminary data.</text>
</comment>
<proteinExistence type="predicted"/>
<accession>A0ACC0J377</accession>
<organism evidence="1 2">
    <name type="scientific">Camellia lanceoleosa</name>
    <dbReference type="NCBI Taxonomy" id="1840588"/>
    <lineage>
        <taxon>Eukaryota</taxon>
        <taxon>Viridiplantae</taxon>
        <taxon>Streptophyta</taxon>
        <taxon>Embryophyta</taxon>
        <taxon>Tracheophyta</taxon>
        <taxon>Spermatophyta</taxon>
        <taxon>Magnoliopsida</taxon>
        <taxon>eudicotyledons</taxon>
        <taxon>Gunneridae</taxon>
        <taxon>Pentapetalae</taxon>
        <taxon>asterids</taxon>
        <taxon>Ericales</taxon>
        <taxon>Theaceae</taxon>
        <taxon>Camellia</taxon>
    </lineage>
</organism>
<gene>
    <name evidence="1" type="ORF">LOK49_LG01G02964</name>
</gene>
<reference evidence="1 2" key="1">
    <citation type="journal article" date="2022" name="Plant J.">
        <title>Chromosome-level genome of Camellia lanceoleosa provides a valuable resource for understanding genome evolution and self-incompatibility.</title>
        <authorList>
            <person name="Gong W."/>
            <person name="Xiao S."/>
            <person name="Wang L."/>
            <person name="Liao Z."/>
            <person name="Chang Y."/>
            <person name="Mo W."/>
            <person name="Hu G."/>
            <person name="Li W."/>
            <person name="Zhao G."/>
            <person name="Zhu H."/>
            <person name="Hu X."/>
            <person name="Ji K."/>
            <person name="Xiang X."/>
            <person name="Song Q."/>
            <person name="Yuan D."/>
            <person name="Jin S."/>
            <person name="Zhang L."/>
        </authorList>
    </citation>
    <scope>NUCLEOTIDE SEQUENCE [LARGE SCALE GENOMIC DNA]</scope>
    <source>
        <strain evidence="1">SQ_2022a</strain>
    </source>
</reference>
<evidence type="ECO:0000313" key="2">
    <source>
        <dbReference type="Proteomes" id="UP001060215"/>
    </source>
</evidence>
<dbReference type="EMBL" id="CM045758">
    <property type="protein sequence ID" value="KAI8030696.1"/>
    <property type="molecule type" value="Genomic_DNA"/>
</dbReference>
<sequence length="90" mass="11073">MEFVKHLPLVAGTMIDSHVTADYWKNRTQERLKCQRRRGERRSRGDRETERERKERDEDDRSTEQKIGQRERRDRSIKEKTLDDDLHYQD</sequence>
<name>A0ACC0J377_9ERIC</name>
<evidence type="ECO:0000313" key="1">
    <source>
        <dbReference type="EMBL" id="KAI8030696.1"/>
    </source>
</evidence>
<keyword evidence="2" id="KW-1185">Reference proteome</keyword>
<protein>
    <submittedName>
        <fullName evidence="1">Uncharacterized protein</fullName>
    </submittedName>
</protein>
<dbReference type="Proteomes" id="UP001060215">
    <property type="component" value="Chromosome 1"/>
</dbReference>